<organism evidence="2 3">
    <name type="scientific">Desulfosporosinus acidiphilus (strain DSM 22704 / JCM 16185 / SJ4)</name>
    <dbReference type="NCBI Taxonomy" id="646529"/>
    <lineage>
        <taxon>Bacteria</taxon>
        <taxon>Bacillati</taxon>
        <taxon>Bacillota</taxon>
        <taxon>Clostridia</taxon>
        <taxon>Eubacteriales</taxon>
        <taxon>Desulfitobacteriaceae</taxon>
        <taxon>Desulfosporosinus</taxon>
    </lineage>
</organism>
<evidence type="ECO:0000313" key="3">
    <source>
        <dbReference type="Proteomes" id="UP000002892"/>
    </source>
</evidence>
<keyword evidence="3" id="KW-1185">Reference proteome</keyword>
<dbReference type="Gene3D" id="3.90.1010.10">
    <property type="match status" value="1"/>
</dbReference>
<dbReference type="SUPFAM" id="SSF82649">
    <property type="entry name" value="SufE/NifU"/>
    <property type="match status" value="1"/>
</dbReference>
<dbReference type="GO" id="GO:0051536">
    <property type="term" value="F:iron-sulfur cluster binding"/>
    <property type="evidence" value="ECO:0007669"/>
    <property type="project" value="InterPro"/>
</dbReference>
<dbReference type="eggNOG" id="COG0822">
    <property type="taxonomic scope" value="Bacteria"/>
</dbReference>
<dbReference type="AlphaFoldDB" id="I4D8P9"/>
<dbReference type="EMBL" id="CP003639">
    <property type="protein sequence ID" value="AFM42173.1"/>
    <property type="molecule type" value="Genomic_DNA"/>
</dbReference>
<reference evidence="2 3" key="1">
    <citation type="journal article" date="2012" name="J. Bacteriol.">
        <title>Complete genome sequences of Desulfosporosinus orientis DSM765T, Desulfosporosinus youngiae DSM17734T, Desulfosporosinus meridiei DSM13257T, and Desulfosporosinus acidiphilus DSM22704T.</title>
        <authorList>
            <person name="Pester M."/>
            <person name="Brambilla E."/>
            <person name="Alazard D."/>
            <person name="Rattei T."/>
            <person name="Weinmaier T."/>
            <person name="Han J."/>
            <person name="Lucas S."/>
            <person name="Lapidus A."/>
            <person name="Cheng J.F."/>
            <person name="Goodwin L."/>
            <person name="Pitluck S."/>
            <person name="Peters L."/>
            <person name="Ovchinnikova G."/>
            <person name="Teshima H."/>
            <person name="Detter J.C."/>
            <person name="Han C.S."/>
            <person name="Tapia R."/>
            <person name="Land M.L."/>
            <person name="Hauser L."/>
            <person name="Kyrpides N.C."/>
            <person name="Ivanova N.N."/>
            <person name="Pagani I."/>
            <person name="Huntmann M."/>
            <person name="Wei C.L."/>
            <person name="Davenport K.W."/>
            <person name="Daligault H."/>
            <person name="Chain P.S."/>
            <person name="Chen A."/>
            <person name="Mavromatis K."/>
            <person name="Markowitz V."/>
            <person name="Szeto E."/>
            <person name="Mikhailova N."/>
            <person name="Pati A."/>
            <person name="Wagner M."/>
            <person name="Woyke T."/>
            <person name="Ollivier B."/>
            <person name="Klenk H.P."/>
            <person name="Spring S."/>
            <person name="Loy A."/>
        </authorList>
    </citation>
    <scope>NUCLEOTIDE SEQUENCE [LARGE SCALE GENOMIC DNA]</scope>
    <source>
        <strain evidence="3">DSM 22704 / JCM 16185 / SJ4</strain>
    </source>
</reference>
<dbReference type="HOGENOM" id="CLU_079283_5_1_9"/>
<gene>
    <name evidence="2" type="ordered locus">Desaci_3277</name>
</gene>
<dbReference type="Pfam" id="PF01592">
    <property type="entry name" value="NifU_N"/>
    <property type="match status" value="1"/>
</dbReference>
<name>I4D8P9_DESAJ</name>
<feature type="domain" description="NIF system FeS cluster assembly NifU N-terminal" evidence="1">
    <location>
        <begin position="1"/>
        <end position="121"/>
    </location>
</feature>
<dbReference type="GO" id="GO:0005506">
    <property type="term" value="F:iron ion binding"/>
    <property type="evidence" value="ECO:0007669"/>
    <property type="project" value="InterPro"/>
</dbReference>
<proteinExistence type="predicted"/>
<dbReference type="STRING" id="646529.Desaci_3277"/>
<evidence type="ECO:0000259" key="1">
    <source>
        <dbReference type="Pfam" id="PF01592"/>
    </source>
</evidence>
<dbReference type="OrthoDB" id="1798313at2"/>
<accession>I4D8P9</accession>
<dbReference type="InterPro" id="IPR002871">
    <property type="entry name" value="NIF_FeS_clus_asmbl_NifU_N"/>
</dbReference>
<evidence type="ECO:0000313" key="2">
    <source>
        <dbReference type="EMBL" id="AFM42173.1"/>
    </source>
</evidence>
<sequence length="133" mass="14821">MYSQKFLELITNPMNQGKMQNSDGEGTVEDPQSGANCTIEIKVEFGIIKSISFWVSGDNETIACCSMTTILAKGKHLAEALKITKQDVKDALEWSVEADHPGIDLALGTLRKTIQNYLLRRGIYHIQFENLDS</sequence>
<protein>
    <submittedName>
        <fullName evidence="2">Iron-sulfur cluster biosynthesis protein, NifU-like protein</fullName>
    </submittedName>
</protein>
<dbReference type="Proteomes" id="UP000002892">
    <property type="component" value="Chromosome"/>
</dbReference>
<dbReference type="GO" id="GO:0016226">
    <property type="term" value="P:iron-sulfur cluster assembly"/>
    <property type="evidence" value="ECO:0007669"/>
    <property type="project" value="InterPro"/>
</dbReference>
<dbReference type="KEGG" id="dai:Desaci_3277"/>